<name>A0ACA9RBK7_9GLOM</name>
<sequence length="73" mass="8319">ILENRTKIISNNNVFGLLQNKEFFLKYRQIASILKPVKELTNILEARNANLAECFIGLTRLATSINRIKSGNQ</sequence>
<comment type="caution">
    <text evidence="1">The sequence shown here is derived from an EMBL/GenBank/DDBJ whole genome shotgun (WGS) entry which is preliminary data.</text>
</comment>
<keyword evidence="2" id="KW-1185">Reference proteome</keyword>
<accession>A0ACA9RBK7</accession>
<evidence type="ECO:0000313" key="1">
    <source>
        <dbReference type="EMBL" id="CAG8785867.1"/>
    </source>
</evidence>
<dbReference type="Proteomes" id="UP000789920">
    <property type="component" value="Unassembled WGS sequence"/>
</dbReference>
<feature type="non-terminal residue" evidence="1">
    <location>
        <position position="1"/>
    </location>
</feature>
<evidence type="ECO:0000313" key="2">
    <source>
        <dbReference type="Proteomes" id="UP000789920"/>
    </source>
</evidence>
<reference evidence="1" key="1">
    <citation type="submission" date="2021-06" db="EMBL/GenBank/DDBJ databases">
        <authorList>
            <person name="Kallberg Y."/>
            <person name="Tangrot J."/>
            <person name="Rosling A."/>
        </authorList>
    </citation>
    <scope>NUCLEOTIDE SEQUENCE</scope>
    <source>
        <strain evidence="1">MA461A</strain>
    </source>
</reference>
<gene>
    <name evidence="1" type="ORF">RPERSI_LOCUS18286</name>
</gene>
<organism evidence="1 2">
    <name type="scientific">Racocetra persica</name>
    <dbReference type="NCBI Taxonomy" id="160502"/>
    <lineage>
        <taxon>Eukaryota</taxon>
        <taxon>Fungi</taxon>
        <taxon>Fungi incertae sedis</taxon>
        <taxon>Mucoromycota</taxon>
        <taxon>Glomeromycotina</taxon>
        <taxon>Glomeromycetes</taxon>
        <taxon>Diversisporales</taxon>
        <taxon>Gigasporaceae</taxon>
        <taxon>Racocetra</taxon>
    </lineage>
</organism>
<dbReference type="EMBL" id="CAJVQC010048203">
    <property type="protein sequence ID" value="CAG8785867.1"/>
    <property type="molecule type" value="Genomic_DNA"/>
</dbReference>
<protein>
    <submittedName>
        <fullName evidence="1">14851_t:CDS:1</fullName>
    </submittedName>
</protein>
<proteinExistence type="predicted"/>